<gene>
    <name evidence="2" type="ORF">J4709_43375</name>
</gene>
<organism evidence="2 3">
    <name type="scientific">Actinomadura violacea</name>
    <dbReference type="NCBI Taxonomy" id="2819934"/>
    <lineage>
        <taxon>Bacteria</taxon>
        <taxon>Bacillati</taxon>
        <taxon>Actinomycetota</taxon>
        <taxon>Actinomycetes</taxon>
        <taxon>Streptosporangiales</taxon>
        <taxon>Thermomonosporaceae</taxon>
        <taxon>Actinomadura</taxon>
    </lineage>
</organism>
<evidence type="ECO:0000256" key="1">
    <source>
        <dbReference type="SAM" id="MobiDB-lite"/>
    </source>
</evidence>
<accession>A0ABS3S5Y8</accession>
<evidence type="ECO:0000313" key="3">
    <source>
        <dbReference type="Proteomes" id="UP000680206"/>
    </source>
</evidence>
<feature type="region of interest" description="Disordered" evidence="1">
    <location>
        <begin position="1"/>
        <end position="84"/>
    </location>
</feature>
<evidence type="ECO:0000313" key="2">
    <source>
        <dbReference type="EMBL" id="MBO2464435.1"/>
    </source>
</evidence>
<proteinExistence type="predicted"/>
<reference evidence="2 3" key="1">
    <citation type="submission" date="2021-03" db="EMBL/GenBank/DDBJ databases">
        <title>Actinomadura violae sp. nov., isolated from lichen in Thailand.</title>
        <authorList>
            <person name="Kanchanasin P."/>
            <person name="Saeng-In P."/>
            <person name="Phongsopitanun W."/>
            <person name="Yuki M."/>
            <person name="Kudo T."/>
            <person name="Ohkuma M."/>
            <person name="Tanasupawat S."/>
        </authorList>
    </citation>
    <scope>NUCLEOTIDE SEQUENCE [LARGE SCALE GENOMIC DNA]</scope>
    <source>
        <strain evidence="2 3">LCR2-06</strain>
    </source>
</reference>
<dbReference type="Proteomes" id="UP000680206">
    <property type="component" value="Unassembled WGS sequence"/>
</dbReference>
<sequence length="84" mass="8806">MRLFPLLAGKGTNMHEQHEDDLVESQGVNAGGPVDAPPSGAKPEGPAPEPPDEPLTAGTLDDEMVGLPYQKPGYPGQQRSIDTS</sequence>
<keyword evidence="3" id="KW-1185">Reference proteome</keyword>
<comment type="caution">
    <text evidence="2">The sequence shown here is derived from an EMBL/GenBank/DDBJ whole genome shotgun (WGS) entry which is preliminary data.</text>
</comment>
<name>A0ABS3S5Y8_9ACTN</name>
<protein>
    <submittedName>
        <fullName evidence="2">Uncharacterized protein</fullName>
    </submittedName>
</protein>
<dbReference type="EMBL" id="JAGEPF010000035">
    <property type="protein sequence ID" value="MBO2464435.1"/>
    <property type="molecule type" value="Genomic_DNA"/>
</dbReference>